<sequence>MIGTSPFALEAVHRRQHMVPFFHGYLGYAALAGLDVACWDLLGRATGQSVADRLGGAVRTEVPITALITRADAPGAEGEELAQGLAEHAAGVVAQGGFSAVTLKGTRDVRGDVRKRRVVRAGFDSCRDCVGGTSRRR</sequence>
<dbReference type="InterPro" id="IPR036849">
    <property type="entry name" value="Enolase-like_C_sf"/>
</dbReference>
<protein>
    <submittedName>
        <fullName evidence="2">Glucarate dehydratase</fullName>
    </submittedName>
</protein>
<name>A0A1I6A1S4_9PSEU</name>
<dbReference type="Gene3D" id="3.20.20.120">
    <property type="entry name" value="Enolase-like C-terminal domain"/>
    <property type="match status" value="1"/>
</dbReference>
<evidence type="ECO:0000313" key="3">
    <source>
        <dbReference type="Proteomes" id="UP000199137"/>
    </source>
</evidence>
<dbReference type="SUPFAM" id="SSF54826">
    <property type="entry name" value="Enolase N-terminal domain-like"/>
    <property type="match status" value="1"/>
</dbReference>
<gene>
    <name evidence="2" type="ORF">SAMN05421854_11722</name>
</gene>
<reference evidence="2 3" key="1">
    <citation type="submission" date="2016-10" db="EMBL/GenBank/DDBJ databases">
        <authorList>
            <person name="de Groot N.N."/>
        </authorList>
    </citation>
    <scope>NUCLEOTIDE SEQUENCE [LARGE SCALE GENOMIC DNA]</scope>
    <source>
        <strain evidence="2 3">DSM 44637</strain>
    </source>
</reference>
<dbReference type="Gene3D" id="3.30.390.10">
    <property type="entry name" value="Enolase-like, N-terminal domain"/>
    <property type="match status" value="1"/>
</dbReference>
<dbReference type="RefSeq" id="WP_244287427.1">
    <property type="nucleotide sequence ID" value="NZ_FOWC01000017.1"/>
</dbReference>
<evidence type="ECO:0000313" key="2">
    <source>
        <dbReference type="EMBL" id="SFQ62635.1"/>
    </source>
</evidence>
<dbReference type="Pfam" id="PF02746">
    <property type="entry name" value="MR_MLE_N"/>
    <property type="match status" value="1"/>
</dbReference>
<dbReference type="AlphaFoldDB" id="A0A1I6A1S4"/>
<accession>A0A1I6A1S4</accession>
<proteinExistence type="predicted"/>
<dbReference type="EMBL" id="FOWC01000017">
    <property type="protein sequence ID" value="SFQ62635.1"/>
    <property type="molecule type" value="Genomic_DNA"/>
</dbReference>
<organism evidence="2 3">
    <name type="scientific">Amycolatopsis rubida</name>
    <dbReference type="NCBI Taxonomy" id="112413"/>
    <lineage>
        <taxon>Bacteria</taxon>
        <taxon>Bacillati</taxon>
        <taxon>Actinomycetota</taxon>
        <taxon>Actinomycetes</taxon>
        <taxon>Pseudonocardiales</taxon>
        <taxon>Pseudonocardiaceae</taxon>
        <taxon>Amycolatopsis</taxon>
    </lineage>
</organism>
<dbReference type="STRING" id="112413.SAMN05421854_11722"/>
<dbReference type="InterPro" id="IPR013341">
    <property type="entry name" value="Mandelate_racemase_N_dom"/>
</dbReference>
<dbReference type="InterPro" id="IPR029017">
    <property type="entry name" value="Enolase-like_N"/>
</dbReference>
<dbReference type="Proteomes" id="UP000199137">
    <property type="component" value="Unassembled WGS sequence"/>
</dbReference>
<dbReference type="SUPFAM" id="SSF51604">
    <property type="entry name" value="Enolase C-terminal domain-like"/>
    <property type="match status" value="1"/>
</dbReference>
<feature type="domain" description="Mandelate racemase/muconate lactonizing enzyme N-terminal" evidence="1">
    <location>
        <begin position="27"/>
        <end position="55"/>
    </location>
</feature>
<evidence type="ECO:0000259" key="1">
    <source>
        <dbReference type="Pfam" id="PF02746"/>
    </source>
</evidence>